<reference evidence="1" key="1">
    <citation type="submission" date="2020-02" db="EMBL/GenBank/DDBJ databases">
        <authorList>
            <person name="Meier V. D."/>
        </authorList>
    </citation>
    <scope>NUCLEOTIDE SEQUENCE</scope>
    <source>
        <strain evidence="1">AVDCRST_MAG58</strain>
    </source>
</reference>
<protein>
    <submittedName>
        <fullName evidence="1">Uncharacterized protein</fullName>
    </submittedName>
</protein>
<dbReference type="EMBL" id="CADCVF010000082">
    <property type="protein sequence ID" value="CAA9472257.1"/>
    <property type="molecule type" value="Genomic_DNA"/>
</dbReference>
<evidence type="ECO:0000313" key="1">
    <source>
        <dbReference type="EMBL" id="CAA9472257.1"/>
    </source>
</evidence>
<organism evidence="1">
    <name type="scientific">uncultured Rubrobacteraceae bacterium</name>
    <dbReference type="NCBI Taxonomy" id="349277"/>
    <lineage>
        <taxon>Bacteria</taxon>
        <taxon>Bacillati</taxon>
        <taxon>Actinomycetota</taxon>
        <taxon>Rubrobacteria</taxon>
        <taxon>Rubrobacterales</taxon>
        <taxon>Rubrobacteraceae</taxon>
        <taxon>environmental samples</taxon>
    </lineage>
</organism>
<sequence>ARLLHKTHGTAISGGSGGSYGQYCGITVMRPAATAQTDLPLRQGGLWADVRAVAQTTQPKSGLSRLPPRLEYV</sequence>
<feature type="non-terminal residue" evidence="1">
    <location>
        <position position="73"/>
    </location>
</feature>
<dbReference type="AlphaFoldDB" id="A0A6J4RFD5"/>
<feature type="non-terminal residue" evidence="1">
    <location>
        <position position="1"/>
    </location>
</feature>
<proteinExistence type="predicted"/>
<gene>
    <name evidence="1" type="ORF">AVDCRST_MAG58-4010</name>
</gene>
<name>A0A6J4RFD5_9ACTN</name>
<accession>A0A6J4RFD5</accession>